<feature type="region of interest" description="Disordered" evidence="1">
    <location>
        <begin position="97"/>
        <end position="145"/>
    </location>
</feature>
<name>A0A0F4G7K5_9PEZI</name>
<evidence type="ECO:0000313" key="2">
    <source>
        <dbReference type="EMBL" id="KJX93361.1"/>
    </source>
</evidence>
<reference evidence="2 3" key="1">
    <citation type="submission" date="2015-03" db="EMBL/GenBank/DDBJ databases">
        <title>RNA-seq based gene annotation and comparative genomics of four Zymoseptoria species reveal species-specific pathogenicity related genes and transposable element activity.</title>
        <authorList>
            <person name="Grandaubert J."/>
            <person name="Bhattacharyya A."/>
            <person name="Stukenbrock E.H."/>
        </authorList>
    </citation>
    <scope>NUCLEOTIDE SEQUENCE [LARGE SCALE GENOMIC DNA]</scope>
    <source>
        <strain evidence="2 3">Zb18110</strain>
    </source>
</reference>
<sequence>MLGNKSQSWHTFPPYLAYKRLKALPKGTPCFETGEDGRPIVYYKETFCRMPGTDTSLPCGNSYSAPAALQRHLQNSHNVRRTEQWKQSQAWYNRLMRNHDSPDCDDGEPNAPQPLSALDRKTSSATVVDLGDDSEEERTEDESPVRLECAETEVKDNLQTRAARTCLSAGAVPTSHQRTSPVDTLCAGSTMRSPKIRLKTHSAASFNASPHRIGKRSASLAFDEEDGVTAVTKDLDEGEIQNVFHSNPEDDVEGDDAFHEQDGERLRQRLKEVRKQIQECEACELMYKFRAQRFGAELREMKLEHELATREF</sequence>
<protein>
    <submittedName>
        <fullName evidence="2">Uncharacterized protein</fullName>
    </submittedName>
</protein>
<dbReference type="Proteomes" id="UP000033647">
    <property type="component" value="Unassembled WGS sequence"/>
</dbReference>
<evidence type="ECO:0000313" key="3">
    <source>
        <dbReference type="Proteomes" id="UP000033647"/>
    </source>
</evidence>
<dbReference type="EMBL" id="LAFY01004289">
    <property type="protein sequence ID" value="KJX93361.1"/>
    <property type="molecule type" value="Genomic_DNA"/>
</dbReference>
<evidence type="ECO:0000256" key="1">
    <source>
        <dbReference type="SAM" id="MobiDB-lite"/>
    </source>
</evidence>
<accession>A0A0F4G7K5</accession>
<feature type="compositionally biased region" description="Acidic residues" evidence="1">
    <location>
        <begin position="130"/>
        <end position="140"/>
    </location>
</feature>
<organism evidence="2 3">
    <name type="scientific">Zymoseptoria brevis</name>
    <dbReference type="NCBI Taxonomy" id="1047168"/>
    <lineage>
        <taxon>Eukaryota</taxon>
        <taxon>Fungi</taxon>
        <taxon>Dikarya</taxon>
        <taxon>Ascomycota</taxon>
        <taxon>Pezizomycotina</taxon>
        <taxon>Dothideomycetes</taxon>
        <taxon>Dothideomycetidae</taxon>
        <taxon>Mycosphaerellales</taxon>
        <taxon>Mycosphaerellaceae</taxon>
        <taxon>Zymoseptoria</taxon>
    </lineage>
</organism>
<dbReference type="OrthoDB" id="3644344at2759"/>
<proteinExistence type="predicted"/>
<dbReference type="AlphaFoldDB" id="A0A0F4G7K5"/>
<comment type="caution">
    <text evidence="2">The sequence shown here is derived from an EMBL/GenBank/DDBJ whole genome shotgun (WGS) entry which is preliminary data.</text>
</comment>
<gene>
    <name evidence="2" type="ORF">TI39_contig4330g00006</name>
</gene>
<keyword evidence="3" id="KW-1185">Reference proteome</keyword>